<dbReference type="EMBL" id="JACOSL010000046">
    <property type="protein sequence ID" value="MBI1756969.1"/>
    <property type="molecule type" value="Genomic_DNA"/>
</dbReference>
<dbReference type="Proteomes" id="UP000727962">
    <property type="component" value="Unassembled WGS sequence"/>
</dbReference>
<sequence length="255" mass="29234">MLRQTFLHVPGVGRRTELRLWGQGCDDWSLFLADPAKYSFGRSDRESVRRAIEQSEEALGEGRHQFFRRGLGRINAWRALPEFAGSRVYLDIETDGGQGESSITMIGLYDGRDFKCLVQGEDLANFPDIISHYSVIVTFAGWMFDLPVLERAFGGLRFDQIHVDLCPTLRQVGLRGGLKRIERELGVARDGEVDGLTGLDAVRLWRRYKRFDDEAALQRLIAYNRADVVNLERLSQIAYDRLRRQTMLPVQPTLW</sequence>
<protein>
    <submittedName>
        <fullName evidence="2">Ribonuclease H-like domain-containing protein</fullName>
    </submittedName>
</protein>
<name>A0A931LVH7_FIMGI</name>
<reference evidence="2" key="1">
    <citation type="submission" date="2020-07" db="EMBL/GenBank/DDBJ databases">
        <title>Huge and variable diversity of episymbiotic CPR bacteria and DPANN archaea in groundwater ecosystems.</title>
        <authorList>
            <person name="He C.Y."/>
            <person name="Keren R."/>
            <person name="Whittaker M."/>
            <person name="Farag I.F."/>
            <person name="Doudna J."/>
            <person name="Cate J.H.D."/>
            <person name="Banfield J.F."/>
        </authorList>
    </citation>
    <scope>NUCLEOTIDE SEQUENCE</scope>
    <source>
        <strain evidence="2">NC_groundwater_17_Pr7_B-0.1um_64_12</strain>
    </source>
</reference>
<dbReference type="PANTHER" id="PTHR38462">
    <property type="entry name" value="EXONUCLEASE-LIKE PROTEIN"/>
    <property type="match status" value="1"/>
</dbReference>
<proteinExistence type="predicted"/>
<evidence type="ECO:0000313" key="2">
    <source>
        <dbReference type="EMBL" id="MBI1756969.1"/>
    </source>
</evidence>
<evidence type="ECO:0000259" key="1">
    <source>
        <dbReference type="Pfam" id="PF13482"/>
    </source>
</evidence>
<dbReference type="SUPFAM" id="SSF53098">
    <property type="entry name" value="Ribonuclease H-like"/>
    <property type="match status" value="1"/>
</dbReference>
<comment type="caution">
    <text evidence="2">The sequence shown here is derived from an EMBL/GenBank/DDBJ whole genome shotgun (WGS) entry which is preliminary data.</text>
</comment>
<feature type="domain" description="YprB ribonuclease H-like" evidence="1">
    <location>
        <begin position="88"/>
        <end position="237"/>
    </location>
</feature>
<dbReference type="AlphaFoldDB" id="A0A931LVH7"/>
<gene>
    <name evidence="2" type="ORF">HYR64_07680</name>
</gene>
<dbReference type="InterPro" id="IPR038720">
    <property type="entry name" value="YprB_RNase_H-like_dom"/>
</dbReference>
<organism evidence="2 3">
    <name type="scientific">Fimbriimonas ginsengisoli</name>
    <dbReference type="NCBI Taxonomy" id="1005039"/>
    <lineage>
        <taxon>Bacteria</taxon>
        <taxon>Bacillati</taxon>
        <taxon>Armatimonadota</taxon>
        <taxon>Fimbriimonadia</taxon>
        <taxon>Fimbriimonadales</taxon>
        <taxon>Fimbriimonadaceae</taxon>
        <taxon>Fimbriimonas</taxon>
    </lineage>
</organism>
<evidence type="ECO:0000313" key="3">
    <source>
        <dbReference type="Proteomes" id="UP000727962"/>
    </source>
</evidence>
<dbReference type="PANTHER" id="PTHR38462:SF1">
    <property type="entry name" value="YPRB RIBONUCLEASE H-LIKE DOMAIN-CONTAINING PROTEIN"/>
    <property type="match status" value="1"/>
</dbReference>
<dbReference type="Pfam" id="PF13482">
    <property type="entry name" value="RNase_H_2"/>
    <property type="match status" value="1"/>
</dbReference>
<dbReference type="InterPro" id="IPR012337">
    <property type="entry name" value="RNaseH-like_sf"/>
</dbReference>
<accession>A0A931LVH7</accession>